<dbReference type="InterPro" id="IPR043426">
    <property type="entry name" value="MltB-like"/>
</dbReference>
<gene>
    <name evidence="4" type="primary">mltB</name>
    <name evidence="4" type="ORF">GTP41_23290</name>
</gene>
<dbReference type="InterPro" id="IPR011757">
    <property type="entry name" value="Lytic_transglycosylase_MltB"/>
</dbReference>
<dbReference type="PANTHER" id="PTHR30163:SF9">
    <property type="entry name" value="MEMBRANE-BOUND LYTIC MUREIN TRANSGLYCOSYLASE B"/>
    <property type="match status" value="1"/>
</dbReference>
<keyword evidence="2" id="KW-0732">Signal</keyword>
<evidence type="ECO:0000256" key="2">
    <source>
        <dbReference type="SAM" id="SignalP"/>
    </source>
</evidence>
<feature type="chain" id="PRO_5027057404" evidence="2">
    <location>
        <begin position="28"/>
        <end position="372"/>
    </location>
</feature>
<name>A0A6N9HQN0_9BURK</name>
<evidence type="ECO:0000313" key="4">
    <source>
        <dbReference type="EMBL" id="MYN05025.1"/>
    </source>
</evidence>
<dbReference type="GO" id="GO:0009253">
    <property type="term" value="P:peptidoglycan catabolic process"/>
    <property type="evidence" value="ECO:0007669"/>
    <property type="project" value="TreeGrafter"/>
</dbReference>
<organism evidence="4 5">
    <name type="scientific">Pseudoduganella guangdongensis</name>
    <dbReference type="NCBI Taxonomy" id="2692179"/>
    <lineage>
        <taxon>Bacteria</taxon>
        <taxon>Pseudomonadati</taxon>
        <taxon>Pseudomonadota</taxon>
        <taxon>Betaproteobacteria</taxon>
        <taxon>Burkholderiales</taxon>
        <taxon>Oxalobacteraceae</taxon>
        <taxon>Telluria group</taxon>
        <taxon>Pseudoduganella</taxon>
    </lineage>
</organism>
<dbReference type="SUPFAM" id="SSF53955">
    <property type="entry name" value="Lysozyme-like"/>
    <property type="match status" value="1"/>
</dbReference>
<reference evidence="4 5" key="1">
    <citation type="submission" date="2019-12" db="EMBL/GenBank/DDBJ databases">
        <title>Novel species isolated from a subtropical stream in China.</title>
        <authorList>
            <person name="Lu H."/>
        </authorList>
    </citation>
    <scope>NUCLEOTIDE SEQUENCE [LARGE SCALE GENOMIC DNA]</scope>
    <source>
        <strain evidence="4 5">DS3</strain>
    </source>
</reference>
<keyword evidence="5" id="KW-1185">Reference proteome</keyword>
<accession>A0A6N9HQN0</accession>
<dbReference type="CDD" id="cd13399">
    <property type="entry name" value="Slt35-like"/>
    <property type="match status" value="1"/>
</dbReference>
<dbReference type="GO" id="GO:0008933">
    <property type="term" value="F:peptidoglycan lytic transglycosylase activity"/>
    <property type="evidence" value="ECO:0007669"/>
    <property type="project" value="TreeGrafter"/>
</dbReference>
<dbReference type="EMBL" id="WWCJ01000023">
    <property type="protein sequence ID" value="MYN05025.1"/>
    <property type="molecule type" value="Genomic_DNA"/>
</dbReference>
<evidence type="ECO:0000313" key="5">
    <source>
        <dbReference type="Proteomes" id="UP000448575"/>
    </source>
</evidence>
<dbReference type="RefSeq" id="WP_161027972.1">
    <property type="nucleotide sequence ID" value="NZ_WWCJ01000023.1"/>
</dbReference>
<feature type="signal peptide" evidence="2">
    <location>
        <begin position="1"/>
        <end position="27"/>
    </location>
</feature>
<sequence length="372" mass="40738">MTFLKTLPTTLLALACLGLAVPPLAAAAPPKPAKKAVKKAPPKKPAIDYTGEFVNFGQWKEVQQFMGDMEQKHGVPIAELEKLFLELRYIDAAVQLVKPAPPGKPKNWQAYRARFIEPQRINAGVEFWRNHRDTLARAEALYGVPAEIIVGIIGVETIYGRDMGKFRVLDVLATLAFAYPLAPNRDTRMAFFRGELEASIISARQTGLDPLTLVGSFAGAVGMPQFMPGNIYKLGVDFDGDGKVDLRNSAADAIGSVANFLVAHGWKREQPATLAYPASMSPAMAWEKFIDNGLDAKFRAEELTAAGVSTATPLPPGMLYGLVDLQNGSEPTEYWVGSNNFFSITKYNRSYFYAMSVVELGRAVKLSMKETL</sequence>
<protein>
    <submittedName>
        <fullName evidence="4">Lytic murein transglycosylase B</fullName>
    </submittedName>
</protein>
<dbReference type="NCBIfam" id="TIGR02282">
    <property type="entry name" value="MltB"/>
    <property type="match status" value="1"/>
</dbReference>
<dbReference type="Gene3D" id="1.10.8.350">
    <property type="entry name" value="Bacterial muramidase"/>
    <property type="match status" value="1"/>
</dbReference>
<proteinExistence type="predicted"/>
<comment type="caution">
    <text evidence="4">The sequence shown here is derived from an EMBL/GenBank/DDBJ whole genome shotgun (WGS) entry which is preliminary data.</text>
</comment>
<dbReference type="AlphaFoldDB" id="A0A6N9HQN0"/>
<dbReference type="Pfam" id="PF13406">
    <property type="entry name" value="SLT_2"/>
    <property type="match status" value="1"/>
</dbReference>
<dbReference type="PANTHER" id="PTHR30163">
    <property type="entry name" value="MEMBRANE-BOUND LYTIC MUREIN TRANSGLYCOSYLASE B"/>
    <property type="match status" value="1"/>
</dbReference>
<evidence type="ECO:0000256" key="1">
    <source>
        <dbReference type="PIRSR" id="PIRSR611757-1"/>
    </source>
</evidence>
<dbReference type="Proteomes" id="UP000448575">
    <property type="component" value="Unassembled WGS sequence"/>
</dbReference>
<feature type="domain" description="Transglycosylase SLT" evidence="3">
    <location>
        <begin position="60"/>
        <end position="361"/>
    </location>
</feature>
<dbReference type="InterPro" id="IPR031304">
    <property type="entry name" value="SLT_2"/>
</dbReference>
<dbReference type="PROSITE" id="PS51257">
    <property type="entry name" value="PROKAR_LIPOPROTEIN"/>
    <property type="match status" value="1"/>
</dbReference>
<evidence type="ECO:0000259" key="3">
    <source>
        <dbReference type="Pfam" id="PF13406"/>
    </source>
</evidence>
<dbReference type="InterPro" id="IPR023346">
    <property type="entry name" value="Lysozyme-like_dom_sf"/>
</dbReference>
<feature type="active site" evidence="1">
    <location>
        <position position="156"/>
    </location>
</feature>
<dbReference type="Gene3D" id="1.10.530.10">
    <property type="match status" value="1"/>
</dbReference>